<gene>
    <name evidence="2" type="ORF">TGRH88_075280</name>
</gene>
<name>A0A7J6K3U5_TOXGO</name>
<reference evidence="2 3" key="1">
    <citation type="submission" date="2020-03" db="EMBL/GenBank/DDBJ databases">
        <title>Genome sequence of Toxoplasma gondii RH-88 strain.</title>
        <authorList>
            <person name="Lorenzi H.A."/>
            <person name="Venepally P."/>
            <person name="Rozenberg A."/>
            <person name="Sibley D."/>
        </authorList>
    </citation>
    <scope>NUCLEOTIDE SEQUENCE [LARGE SCALE GENOMIC DNA]</scope>
    <source>
        <strain evidence="2 3">RH-88</strain>
    </source>
</reference>
<sequence>MPSGLPGDPGRATPRENSWNAFQTTGAAEPSVHICCVFQYFINNCEQNVVLAFGCRDIPLLFPLNERRKESTTSKSLDGP</sequence>
<evidence type="ECO:0000313" key="3">
    <source>
        <dbReference type="Proteomes" id="UP000557509"/>
    </source>
</evidence>
<evidence type="ECO:0000313" key="2">
    <source>
        <dbReference type="EMBL" id="KAF4641717.1"/>
    </source>
</evidence>
<dbReference type="EMBL" id="JAAUHK010000194">
    <property type="protein sequence ID" value="KAF4641717.1"/>
    <property type="molecule type" value="Genomic_DNA"/>
</dbReference>
<organism evidence="2 3">
    <name type="scientific">Toxoplasma gondii</name>
    <dbReference type="NCBI Taxonomy" id="5811"/>
    <lineage>
        <taxon>Eukaryota</taxon>
        <taxon>Sar</taxon>
        <taxon>Alveolata</taxon>
        <taxon>Apicomplexa</taxon>
        <taxon>Conoidasida</taxon>
        <taxon>Coccidia</taxon>
        <taxon>Eucoccidiorida</taxon>
        <taxon>Eimeriorina</taxon>
        <taxon>Sarcocystidae</taxon>
        <taxon>Toxoplasma</taxon>
    </lineage>
</organism>
<dbReference type="AlphaFoldDB" id="A0A7J6K3U5"/>
<keyword evidence="3" id="KW-1185">Reference proteome</keyword>
<accession>A0A7J6K3U5</accession>
<feature type="region of interest" description="Disordered" evidence="1">
    <location>
        <begin position="1"/>
        <end position="22"/>
    </location>
</feature>
<comment type="caution">
    <text evidence="2">The sequence shown here is derived from an EMBL/GenBank/DDBJ whole genome shotgun (WGS) entry which is preliminary data.</text>
</comment>
<dbReference type="Proteomes" id="UP000557509">
    <property type="component" value="Unassembled WGS sequence"/>
</dbReference>
<evidence type="ECO:0000256" key="1">
    <source>
        <dbReference type="SAM" id="MobiDB-lite"/>
    </source>
</evidence>
<proteinExistence type="predicted"/>
<protein>
    <submittedName>
        <fullName evidence="2">Uncharacterized protein</fullName>
    </submittedName>
</protein>